<organism evidence="2 3">
    <name type="scientific">Plasmodium falciparum RAJ116</name>
    <dbReference type="NCBI Taxonomy" id="580058"/>
    <lineage>
        <taxon>Eukaryota</taxon>
        <taxon>Sar</taxon>
        <taxon>Alveolata</taxon>
        <taxon>Apicomplexa</taxon>
        <taxon>Aconoidasida</taxon>
        <taxon>Haemosporida</taxon>
        <taxon>Plasmodiidae</taxon>
        <taxon>Plasmodium</taxon>
        <taxon>Plasmodium (Laverania)</taxon>
    </lineage>
</organism>
<dbReference type="AlphaFoldDB" id="A0A0L0D085"/>
<gene>
    <name evidence="2" type="ORF">PFLG_02984</name>
</gene>
<sequence length="268" mass="32193">MKNNIYESLFELLNILMENIDIIKNEDISFDSQTLYNKFVTCELKYINKDQLNQITLYICQNKNNYLNLLKTLHIFCLNITENIYKNISSHNIDEYYSGYDTNQFIFIKKFIWDKIKTCEQKKNQIFRHNEKYMNIFDDQCNHINDNLSQNFENINANYSYQYCNKKEYIQYDDLSDNSTITCSDKKQVSETTLTSQVKNVENFLYLYNFEEIIVLMKRKKSTNIEENMIQKGNDNKDGNMKDKKNDGMNDKKNDDMNDTKNDDMQYE</sequence>
<proteinExistence type="predicted"/>
<dbReference type="PANTHER" id="PTHR12766:SF7">
    <property type="entry name" value="DEATH DOMAIN-ASSOCIATED PROTEIN 6"/>
    <property type="match status" value="1"/>
</dbReference>
<feature type="compositionally biased region" description="Basic and acidic residues" evidence="1">
    <location>
        <begin position="234"/>
        <end position="268"/>
    </location>
</feature>
<accession>A0A0L0D085</accession>
<reference evidence="3" key="2">
    <citation type="submission" date="2015-07" db="EMBL/GenBank/DDBJ databases">
        <title>The genome sequence of Plasmodium falciparum RAJ116.</title>
        <authorList>
            <consortium name="The Broad Institute Genome Sequencing Platform"/>
            <person name="Volkman S.K."/>
            <person name="Neafsey D.E."/>
            <person name="Dash A.P."/>
            <person name="Chitnis C.E."/>
            <person name="Hartl D.L."/>
            <person name="Young S.K."/>
            <person name="Kodira C.D."/>
            <person name="Zeng Q."/>
            <person name="Koehrsen M."/>
            <person name="Godfrey P."/>
            <person name="Alvarado L."/>
            <person name="Berlin A."/>
            <person name="Borenstein D."/>
            <person name="Chen Z."/>
            <person name="Engels R."/>
            <person name="Freedman E."/>
            <person name="Gellesch M."/>
            <person name="Goldberg J."/>
            <person name="Griggs A."/>
            <person name="Gujja S."/>
            <person name="Heiman D."/>
            <person name="Hepburn T."/>
            <person name="Howarth C."/>
            <person name="Jen D."/>
            <person name="Larson L."/>
            <person name="Lewis B."/>
            <person name="Mehta T."/>
            <person name="Park D."/>
            <person name="Pearson M."/>
            <person name="Roberts A."/>
            <person name="Saif S."/>
            <person name="Shea T."/>
            <person name="Shenoy N."/>
            <person name="Sisk P."/>
            <person name="Stolte C."/>
            <person name="Sykes S."/>
            <person name="Walk T."/>
            <person name="White J."/>
            <person name="Yandava C."/>
            <person name="Wirth D.F."/>
            <person name="Nusbaum C."/>
            <person name="Birren B."/>
        </authorList>
    </citation>
    <scope>NUCLEOTIDE SEQUENCE [LARGE SCALE GENOMIC DNA]</scope>
    <source>
        <strain evidence="3">RAJ116</strain>
    </source>
</reference>
<dbReference type="PANTHER" id="PTHR12766">
    <property type="entry name" value="DEATH DOMAIN-ASSOCIATED PROTEIN 6 DAXX"/>
    <property type="match status" value="1"/>
</dbReference>
<evidence type="ECO:0000313" key="2">
    <source>
        <dbReference type="EMBL" id="KNC37948.1"/>
    </source>
</evidence>
<dbReference type="Proteomes" id="UP000054566">
    <property type="component" value="Unassembled WGS sequence"/>
</dbReference>
<dbReference type="OrthoDB" id="377415at2759"/>
<protein>
    <submittedName>
        <fullName evidence="2">Uncharacterized protein</fullName>
    </submittedName>
</protein>
<name>A0A0L0D085_PLAFA</name>
<dbReference type="EMBL" id="GG664782">
    <property type="protein sequence ID" value="KNC37948.1"/>
    <property type="molecule type" value="Genomic_DNA"/>
</dbReference>
<evidence type="ECO:0000256" key="1">
    <source>
        <dbReference type="SAM" id="MobiDB-lite"/>
    </source>
</evidence>
<feature type="region of interest" description="Disordered" evidence="1">
    <location>
        <begin position="227"/>
        <end position="268"/>
    </location>
</feature>
<reference evidence="3" key="1">
    <citation type="submission" date="2015-07" db="EMBL/GenBank/DDBJ databases">
        <title>Annotation of Plasmodium falciparum RAJ116.</title>
        <authorList>
            <consortium name="The Broad Institute Genome Sequencing Platform"/>
            <person name="Volkman S.K."/>
            <person name="Neafsey D.E."/>
            <person name="Dash A.P."/>
            <person name="Chitnis C.E."/>
            <person name="Hartl D.L."/>
            <person name="Young S.K."/>
            <person name="Zeng Q."/>
            <person name="Koehrsen M."/>
            <person name="Alvarado L."/>
            <person name="Berlin A."/>
            <person name="Borenstein D."/>
            <person name="Chapman S.B."/>
            <person name="Chen Z."/>
            <person name="Engels R."/>
            <person name="Freedman E."/>
            <person name="Gellesch M."/>
            <person name="Goldberg J."/>
            <person name="Griggs A."/>
            <person name="Gujja S."/>
            <person name="Heilman E.R."/>
            <person name="Heiman D.I."/>
            <person name="Howarth C."/>
            <person name="Jen D."/>
            <person name="Larson L."/>
            <person name="Mehta T."/>
            <person name="Neiman D."/>
            <person name="Park D."/>
            <person name="Pearson M."/>
            <person name="Roberts A."/>
            <person name="Saif S."/>
            <person name="Shea T."/>
            <person name="Shenoy N."/>
            <person name="Sisk P."/>
            <person name="Stolte C."/>
            <person name="Sykes S."/>
            <person name="Walk T."/>
            <person name="White J."/>
            <person name="Yandava C."/>
            <person name="Haas B."/>
            <person name="Henn M.R."/>
            <person name="Nusbaum C."/>
            <person name="Birren B."/>
        </authorList>
    </citation>
    <scope>NUCLEOTIDE SEQUENCE [LARGE SCALE GENOMIC DNA]</scope>
    <source>
        <strain evidence="3">RAJ116</strain>
    </source>
</reference>
<evidence type="ECO:0000313" key="3">
    <source>
        <dbReference type="Proteomes" id="UP000054566"/>
    </source>
</evidence>